<accession>A0A914WQ16</accession>
<feature type="compositionally biased region" description="Acidic residues" evidence="2">
    <location>
        <begin position="258"/>
        <end position="273"/>
    </location>
</feature>
<sequence length="353" mass="39890">MKLAEKSRRKVEKYIEKLQAKLDELECREVDLLADDYDDAKEERRYKLMALLTKKLFRLREQLAKSFPERYEAKVGRDAVEDKLIILGTGSQALNDALTEFVNRPPSVKRRHLSAELGNNYCQHFNLPKPEDVREMVDKLIIVHPDKFSKDPIEIEQLINSAVDTVYKQVKGRRVEDHKMAIEEFEEWAKEHGDQEPSAEALSLVNEARPVTLRPVSFTTFQEAILDARQKGELDDSTADEGDGDDATIDDREKDASEGEETSDDNDGEEGREDDTMSTSTIGAADAAGGPIEEPISLSSDGEEEGEEKDEDKDEEDEDEEREEKGEGVNGDKEDDEANIVEVEPEDDVVILD</sequence>
<dbReference type="GO" id="GO:0042393">
    <property type="term" value="F:histone binding"/>
    <property type="evidence" value="ECO:0007669"/>
    <property type="project" value="InterPro"/>
</dbReference>
<dbReference type="Proteomes" id="UP000887566">
    <property type="component" value="Unplaced"/>
</dbReference>
<keyword evidence="3" id="KW-1185">Reference proteome</keyword>
<dbReference type="Gene3D" id="1.20.58.2170">
    <property type="match status" value="1"/>
</dbReference>
<feature type="coiled-coil region" evidence="1">
    <location>
        <begin position="1"/>
        <end position="35"/>
    </location>
</feature>
<feature type="region of interest" description="Disordered" evidence="2">
    <location>
        <begin position="229"/>
        <end position="353"/>
    </location>
</feature>
<feature type="compositionally biased region" description="Acidic residues" evidence="2">
    <location>
        <begin position="235"/>
        <end position="248"/>
    </location>
</feature>
<evidence type="ECO:0000256" key="1">
    <source>
        <dbReference type="SAM" id="Coils"/>
    </source>
</evidence>
<organism evidence="3 4">
    <name type="scientific">Plectus sambesii</name>
    <dbReference type="NCBI Taxonomy" id="2011161"/>
    <lineage>
        <taxon>Eukaryota</taxon>
        <taxon>Metazoa</taxon>
        <taxon>Ecdysozoa</taxon>
        <taxon>Nematoda</taxon>
        <taxon>Chromadorea</taxon>
        <taxon>Plectida</taxon>
        <taxon>Plectina</taxon>
        <taxon>Plectoidea</taxon>
        <taxon>Plectidae</taxon>
        <taxon>Plectus</taxon>
    </lineage>
</organism>
<evidence type="ECO:0000313" key="3">
    <source>
        <dbReference type="Proteomes" id="UP000887566"/>
    </source>
</evidence>
<evidence type="ECO:0000256" key="2">
    <source>
        <dbReference type="SAM" id="MobiDB-lite"/>
    </source>
</evidence>
<proteinExistence type="predicted"/>
<feature type="compositionally biased region" description="Acidic residues" evidence="2">
    <location>
        <begin position="333"/>
        <end position="353"/>
    </location>
</feature>
<dbReference type="WBParaSite" id="PSAMB.scaffold4853size13348.g25397.t1">
    <property type="protein sequence ID" value="PSAMB.scaffold4853size13348.g25397.t1"/>
    <property type="gene ID" value="PSAMB.scaffold4853size13348.g25397"/>
</dbReference>
<keyword evidence="1" id="KW-0175">Coiled coil</keyword>
<reference evidence="4" key="1">
    <citation type="submission" date="2022-11" db="UniProtKB">
        <authorList>
            <consortium name="WormBaseParasite"/>
        </authorList>
    </citation>
    <scope>IDENTIFICATION</scope>
</reference>
<feature type="compositionally biased region" description="Basic and acidic residues" evidence="2">
    <location>
        <begin position="323"/>
        <end position="332"/>
    </location>
</feature>
<protein>
    <submittedName>
        <fullName evidence="4">Uncharacterized protein</fullName>
    </submittedName>
</protein>
<feature type="compositionally biased region" description="Acidic residues" evidence="2">
    <location>
        <begin position="301"/>
        <end position="322"/>
    </location>
</feature>
<dbReference type="AlphaFoldDB" id="A0A914WQ16"/>
<dbReference type="InterPro" id="IPR046426">
    <property type="entry name" value="DAXX_histone-bd_sf"/>
</dbReference>
<name>A0A914WQ16_9BILA</name>
<evidence type="ECO:0000313" key="4">
    <source>
        <dbReference type="WBParaSite" id="PSAMB.scaffold4853size13348.g25397.t1"/>
    </source>
</evidence>